<feature type="compositionally biased region" description="Basic and acidic residues" evidence="1">
    <location>
        <begin position="503"/>
        <end position="559"/>
    </location>
</feature>
<evidence type="ECO:0000256" key="1">
    <source>
        <dbReference type="SAM" id="MobiDB-lite"/>
    </source>
</evidence>
<dbReference type="Gene3D" id="2.60.120.920">
    <property type="match status" value="1"/>
</dbReference>
<dbReference type="Pfam" id="PF00622">
    <property type="entry name" value="SPRY"/>
    <property type="match status" value="1"/>
</dbReference>
<feature type="region of interest" description="Disordered" evidence="1">
    <location>
        <begin position="1454"/>
        <end position="1491"/>
    </location>
</feature>
<dbReference type="InterPro" id="IPR013320">
    <property type="entry name" value="ConA-like_dom_sf"/>
</dbReference>
<feature type="region of interest" description="Disordered" evidence="1">
    <location>
        <begin position="888"/>
        <end position="913"/>
    </location>
</feature>
<dbReference type="SUPFAM" id="SSF49899">
    <property type="entry name" value="Concanavalin A-like lectins/glucanases"/>
    <property type="match status" value="1"/>
</dbReference>
<feature type="region of interest" description="Disordered" evidence="1">
    <location>
        <begin position="1353"/>
        <end position="1391"/>
    </location>
</feature>
<dbReference type="InterPro" id="IPR001870">
    <property type="entry name" value="B30.2/SPRY"/>
</dbReference>
<dbReference type="WBParaSite" id="MBELARI_LOCUS21825">
    <property type="protein sequence ID" value="MBELARI_LOCUS21825"/>
    <property type="gene ID" value="MBELARI_LOCUS21825"/>
</dbReference>
<dbReference type="PROSITE" id="PS50188">
    <property type="entry name" value="B302_SPRY"/>
    <property type="match status" value="1"/>
</dbReference>
<feature type="compositionally biased region" description="Low complexity" evidence="1">
    <location>
        <begin position="1"/>
        <end position="13"/>
    </location>
</feature>
<protein>
    <recommendedName>
        <fullName evidence="2">B30.2/SPRY domain-containing protein</fullName>
    </recommendedName>
</protein>
<dbReference type="PANTHER" id="PTHR12381:SF56">
    <property type="entry name" value="B30.2_SPRY DOMAIN-CONTAINING PROTEIN-RELATED"/>
    <property type="match status" value="1"/>
</dbReference>
<feature type="compositionally biased region" description="Low complexity" evidence="1">
    <location>
        <begin position="582"/>
        <end position="604"/>
    </location>
</feature>
<feature type="compositionally biased region" description="Basic and acidic residues" evidence="1">
    <location>
        <begin position="185"/>
        <end position="197"/>
    </location>
</feature>
<feature type="region of interest" description="Disordered" evidence="1">
    <location>
        <begin position="1659"/>
        <end position="1717"/>
    </location>
</feature>
<feature type="compositionally biased region" description="Low complexity" evidence="1">
    <location>
        <begin position="765"/>
        <end position="785"/>
    </location>
</feature>
<sequence length="1717" mass="191055">MSARPSRRSATSADGGLNPATIQFLDRGRLVKELESRGLSSVGAKSVLADRLYEFVVNGVRDEPEDIKPDVPLPIKESGNEETPAPQGKKRKKAASNIEELNQSTTDNIVEEPAPSKAKRGRRSTNKTPIQLVTENPSVNPFMAFLEQREAEKAAEGLQRTSDESVVEATKPTKERTQRRGSLKAVKEEPKELEAQKVTKKSAKAVESVPKEIAITPSLLQKVIKADPEELEPQQSTSAEIIPIKTEEEVQPETIESGRPKRNRIARVIATPPPEEPRRRSKPAPSTDSTPKQKQSPVKNKSVEVEMETEAPSETIEPSIRPIDDVFDDGLSSDEDTKLQSAFDSRKVTEDKDYVPEKEIHLKEEKEQKTDQERKKEKEARKIKEKEKERRRLEKEKKREKEREKPKVIPITLKWAEMREKLLKEQQETKTAAAEKAVAAEKAAAALTSQQSNNLERSTTTKEEKGSKELPKKQKGSAAPQAHARENVLDSILGDQQQFMAIWERKDKPFETTPDKMKAKMQEEKQKQAKLLEEKNRKSLQERRESRLSTSRFDLDPEKISLIPIPPPMPQLIIPPRPKTLPPTSNVQPSPSSSSTPDTQTIRLIPPPPPPKLKPIKTVPPPPPRIPPPPQVKLLQRIPPPPPRPNLMKTNVELRDAIPEIESPDDEPPILLEESEFEIRLSDPNAEPSYQSGEPSISDQFVEVLKELRDQRDVEECLMDVIDFVCSMDAVYLSTKSGSNSRKEENMDVVLKENERGSTDHSLENSESLSETENENSSTSSTPIEESSKVEDKRISPQNAKENEQRRASMDVNLLSDPVLLSKMLKTANAVLTSFQKPTEPKQEEVYVQEMPNEEELEASVIEEERPLPEFHGEPVPSDDDDALFEAAAGIPPSKRTKKKKRGEEEIEEETLPPQESFQLDYYNADLHVKCDSDKERERWWIIHPDNSDGLALMWGGVKTTFGLPIPYNYDFPDHPKRKGVPDIEIISSTINGATKENMRPRRLAFQIKILENTPIKHVPFEESEPHEVRVGFALGTSPNILGESARTWCLCSSGKKATNNVFTEWGRAGFSVGDVVTTEFDLDAQSISYWINGEERGESFSNLSFDDGDVLFPTVSAKNCKIAVNLGNYPDKSEDWGKINPLWTFPAWIDGRTLVRAKTPPESKADCTVLMMVGLPGVGKTTWVRHYLRDHPDEDWSLISPDTVLNQMKVNGVPRSRVHRGRWDMVMGLAAKSMNRYITFACRRRRNYIIDATNCGRESRKRKLTNFKDFRRKCVVIMPTDEEWQGRLARQARQDAKAIMPVECMLELKATLAIPNPETEPLEEVHFIEPTADFLQQAVDLVQRYNEEARPWLQNQHRNKRRRGGYVQQNDSRGYNNNSHSHDGTRPSWSNLMSSLQAFAHPHHTTQSTSTGPLRVTITDLTLPSPQLSASTPTTSAPDPFAASAALASGKSATSPSVVQGGVTTPQSTPIPALPPLSVATDSPTTPTPATTKQAEAIAAAAVKYYRPAGIPRSQWAKLSKQREDAIMGFHGVAEPQEVQPQVVTTPGAKPTLPLCSPIPTIGSQPPPGSFVAATRPASPPLMTSVVQPTVSTPSASVVGSSHHTPIGTPMASMPSTPVVTMPNALPDFSQPPPMMYASPVGSAMGGGMVDFSMPPPSFGMPSTPTSRPMISPLPNAQTPQQMPNAQPQYPGQMPDFSQPPPAPSWPNTFQQPPFY</sequence>
<feature type="compositionally biased region" description="Polar residues" evidence="1">
    <location>
        <begin position="99"/>
        <end position="108"/>
    </location>
</feature>
<feature type="compositionally biased region" description="Polar residues" evidence="1">
    <location>
        <begin position="1457"/>
        <end position="1471"/>
    </location>
</feature>
<feature type="region of interest" description="Disordered" evidence="1">
    <location>
        <begin position="60"/>
        <end position="136"/>
    </location>
</feature>
<dbReference type="SMART" id="SM00449">
    <property type="entry name" value="SPRY"/>
    <property type="match status" value="1"/>
</dbReference>
<dbReference type="GO" id="GO:0000380">
    <property type="term" value="P:alternative mRNA splicing, via spliceosome"/>
    <property type="evidence" value="ECO:0007669"/>
    <property type="project" value="TreeGrafter"/>
</dbReference>
<dbReference type="PANTHER" id="PTHR12381">
    <property type="entry name" value="HETEROGENEOUS NUCLEAR RIBONUCLEOPROTEIN U FAMILY MEMBER"/>
    <property type="match status" value="1"/>
</dbReference>
<accession>A0AAF3F5J2</accession>
<feature type="compositionally biased region" description="Low complexity" evidence="1">
    <location>
        <begin position="429"/>
        <end position="446"/>
    </location>
</feature>
<feature type="region of interest" description="Disordered" evidence="1">
    <location>
        <begin position="426"/>
        <end position="491"/>
    </location>
</feature>
<evidence type="ECO:0000259" key="2">
    <source>
        <dbReference type="PROSITE" id="PS50188"/>
    </source>
</evidence>
<feature type="compositionally biased region" description="Basic and acidic residues" evidence="1">
    <location>
        <begin position="60"/>
        <end position="69"/>
    </location>
</feature>
<dbReference type="InterPro" id="IPR043136">
    <property type="entry name" value="B30.2/SPRY_sf"/>
</dbReference>
<feature type="region of interest" description="Disordered" evidence="1">
    <location>
        <begin position="752"/>
        <end position="810"/>
    </location>
</feature>
<feature type="compositionally biased region" description="Polar residues" evidence="1">
    <location>
        <begin position="1368"/>
        <end position="1380"/>
    </location>
</feature>
<feature type="compositionally biased region" description="Basic and acidic residues" evidence="1">
    <location>
        <begin position="752"/>
        <end position="764"/>
    </location>
</feature>
<name>A0AAF3F5J2_9BILA</name>
<evidence type="ECO:0000313" key="4">
    <source>
        <dbReference type="WBParaSite" id="MBELARI_LOCUS21825"/>
    </source>
</evidence>
<feature type="region of interest" description="Disordered" evidence="1">
    <location>
        <begin position="1"/>
        <end position="21"/>
    </location>
</feature>
<keyword evidence="3" id="KW-1185">Reference proteome</keyword>
<feature type="region of interest" description="Disordered" evidence="1">
    <location>
        <begin position="503"/>
        <end position="649"/>
    </location>
</feature>
<dbReference type="SUPFAM" id="SSF52540">
    <property type="entry name" value="P-loop containing nucleoside triphosphate hydrolases"/>
    <property type="match status" value="1"/>
</dbReference>
<feature type="region of interest" description="Disordered" evidence="1">
    <location>
        <begin position="151"/>
        <end position="206"/>
    </location>
</feature>
<organism evidence="3 4">
    <name type="scientific">Mesorhabditis belari</name>
    <dbReference type="NCBI Taxonomy" id="2138241"/>
    <lineage>
        <taxon>Eukaryota</taxon>
        <taxon>Metazoa</taxon>
        <taxon>Ecdysozoa</taxon>
        <taxon>Nematoda</taxon>
        <taxon>Chromadorea</taxon>
        <taxon>Rhabditida</taxon>
        <taxon>Rhabditina</taxon>
        <taxon>Rhabditomorpha</taxon>
        <taxon>Rhabditoidea</taxon>
        <taxon>Rhabditidae</taxon>
        <taxon>Mesorhabditinae</taxon>
        <taxon>Mesorhabditis</taxon>
    </lineage>
</organism>
<feature type="compositionally biased region" description="Polar residues" evidence="1">
    <location>
        <begin position="126"/>
        <end position="136"/>
    </location>
</feature>
<feature type="compositionally biased region" description="Acidic residues" evidence="1">
    <location>
        <begin position="325"/>
        <end position="334"/>
    </location>
</feature>
<feature type="compositionally biased region" description="Polar residues" evidence="1">
    <location>
        <begin position="287"/>
        <end position="299"/>
    </location>
</feature>
<feature type="compositionally biased region" description="Pro residues" evidence="1">
    <location>
        <begin position="564"/>
        <end position="581"/>
    </location>
</feature>
<dbReference type="Gene3D" id="3.40.50.300">
    <property type="entry name" value="P-loop containing nucleotide triphosphate hydrolases"/>
    <property type="match status" value="1"/>
</dbReference>
<dbReference type="GO" id="GO:0003723">
    <property type="term" value="F:RNA binding"/>
    <property type="evidence" value="ECO:0007669"/>
    <property type="project" value="TreeGrafter"/>
</dbReference>
<feature type="domain" description="B30.2/SPRY" evidence="2">
    <location>
        <begin position="946"/>
        <end position="1132"/>
    </location>
</feature>
<dbReference type="Proteomes" id="UP000887575">
    <property type="component" value="Unassembled WGS sequence"/>
</dbReference>
<dbReference type="InterPro" id="IPR027417">
    <property type="entry name" value="P-loop_NTPase"/>
</dbReference>
<feature type="compositionally biased region" description="Pro residues" evidence="1">
    <location>
        <begin position="605"/>
        <end position="631"/>
    </location>
</feature>
<feature type="region of interest" description="Disordered" evidence="1">
    <location>
        <begin position="226"/>
        <end position="410"/>
    </location>
</feature>
<dbReference type="Pfam" id="PF13671">
    <property type="entry name" value="AAA_33"/>
    <property type="match status" value="1"/>
</dbReference>
<dbReference type="GO" id="GO:0005634">
    <property type="term" value="C:nucleus"/>
    <property type="evidence" value="ECO:0007669"/>
    <property type="project" value="TreeGrafter"/>
</dbReference>
<evidence type="ECO:0000313" key="3">
    <source>
        <dbReference type="Proteomes" id="UP000887575"/>
    </source>
</evidence>
<feature type="compositionally biased region" description="Polar residues" evidence="1">
    <location>
        <begin position="447"/>
        <end position="458"/>
    </location>
</feature>
<dbReference type="InterPro" id="IPR003877">
    <property type="entry name" value="SPRY_dom"/>
</dbReference>
<feature type="compositionally biased region" description="Polar residues" evidence="1">
    <location>
        <begin position="1707"/>
        <end position="1717"/>
    </location>
</feature>
<feature type="compositionally biased region" description="Basic and acidic residues" evidence="1">
    <location>
        <begin position="786"/>
        <end position="809"/>
    </location>
</feature>
<feature type="compositionally biased region" description="Basic and acidic residues" evidence="1">
    <location>
        <begin position="344"/>
        <end position="407"/>
    </location>
</feature>
<feature type="compositionally biased region" description="Basic and acidic residues" evidence="1">
    <location>
        <begin position="459"/>
        <end position="472"/>
    </location>
</feature>
<feature type="compositionally biased region" description="Polar residues" evidence="1">
    <location>
        <begin position="1676"/>
        <end position="1691"/>
    </location>
</feature>
<proteinExistence type="predicted"/>
<reference evidence="4" key="1">
    <citation type="submission" date="2024-02" db="UniProtKB">
        <authorList>
            <consortium name="WormBaseParasite"/>
        </authorList>
    </citation>
    <scope>IDENTIFICATION</scope>
</reference>